<dbReference type="SUPFAM" id="SSF47413">
    <property type="entry name" value="lambda repressor-like DNA-binding domains"/>
    <property type="match status" value="1"/>
</dbReference>
<dbReference type="InterPro" id="IPR050807">
    <property type="entry name" value="TransReg_Diox_bact_type"/>
</dbReference>
<dbReference type="EMBL" id="JAROAS010000080">
    <property type="protein sequence ID" value="MED4130704.1"/>
    <property type="molecule type" value="Genomic_DNA"/>
</dbReference>
<accession>A0ABU6NSI2</accession>
<dbReference type="Proteomes" id="UP001341820">
    <property type="component" value="Unassembled WGS sequence"/>
</dbReference>
<reference evidence="3 4" key="1">
    <citation type="submission" date="2023-03" db="EMBL/GenBank/DDBJ databases">
        <title>Bacillus Genome Sequencing.</title>
        <authorList>
            <person name="Dunlap C."/>
        </authorList>
    </citation>
    <scope>NUCLEOTIDE SEQUENCE [LARGE SCALE GENOMIC DNA]</scope>
    <source>
        <strain evidence="3 4">B-4107</strain>
    </source>
</reference>
<dbReference type="RefSeq" id="WP_328239266.1">
    <property type="nucleotide sequence ID" value="NZ_JAROAS010000080.1"/>
</dbReference>
<evidence type="ECO:0000313" key="3">
    <source>
        <dbReference type="EMBL" id="MED4130704.1"/>
    </source>
</evidence>
<evidence type="ECO:0000259" key="2">
    <source>
        <dbReference type="PROSITE" id="PS50943"/>
    </source>
</evidence>
<dbReference type="Gene3D" id="1.10.260.40">
    <property type="entry name" value="lambda repressor-like DNA-binding domains"/>
    <property type="match status" value="1"/>
</dbReference>
<proteinExistence type="predicted"/>
<sequence length="112" mass="13101">MRAEEFGLYIRSLRKEKQMTIRQLELYSGVSHSYLSQLENGKKDIPSANVLNKISKALKLPPELLMQKAGYIEGNQLVDLKQNKFQDLTDDEIRYLEEQLELFRRLKGKKNS</sequence>
<feature type="domain" description="HTH cro/C1-type" evidence="2">
    <location>
        <begin position="10"/>
        <end position="65"/>
    </location>
</feature>
<comment type="caution">
    <text evidence="3">The sequence shown here is derived from an EMBL/GenBank/DDBJ whole genome shotgun (WGS) entry which is preliminary data.</text>
</comment>
<dbReference type="InterPro" id="IPR010982">
    <property type="entry name" value="Lambda_DNA-bd_dom_sf"/>
</dbReference>
<evidence type="ECO:0000313" key="4">
    <source>
        <dbReference type="Proteomes" id="UP001341820"/>
    </source>
</evidence>
<dbReference type="PANTHER" id="PTHR46797:SF1">
    <property type="entry name" value="METHYLPHOSPHONATE SYNTHASE"/>
    <property type="match status" value="1"/>
</dbReference>
<dbReference type="PANTHER" id="PTHR46797">
    <property type="entry name" value="HTH-TYPE TRANSCRIPTIONAL REGULATOR"/>
    <property type="match status" value="1"/>
</dbReference>
<evidence type="ECO:0000256" key="1">
    <source>
        <dbReference type="ARBA" id="ARBA00023125"/>
    </source>
</evidence>
<keyword evidence="1" id="KW-0238">DNA-binding</keyword>
<dbReference type="PROSITE" id="PS50943">
    <property type="entry name" value="HTH_CROC1"/>
    <property type="match status" value="1"/>
</dbReference>
<name>A0ABU6NSI2_9BACI</name>
<protein>
    <submittedName>
        <fullName evidence="3">Helix-turn-helix transcriptional regulator</fullName>
    </submittedName>
</protein>
<dbReference type="Pfam" id="PF01381">
    <property type="entry name" value="HTH_3"/>
    <property type="match status" value="1"/>
</dbReference>
<dbReference type="InterPro" id="IPR001387">
    <property type="entry name" value="Cro/C1-type_HTH"/>
</dbReference>
<dbReference type="CDD" id="cd00093">
    <property type="entry name" value="HTH_XRE"/>
    <property type="match status" value="1"/>
</dbReference>
<gene>
    <name evidence="3" type="ORF">P5F74_21570</name>
</gene>
<dbReference type="SMART" id="SM00530">
    <property type="entry name" value="HTH_XRE"/>
    <property type="match status" value="1"/>
</dbReference>
<organism evidence="3 4">
    <name type="scientific">Shouchella miscanthi</name>
    <dbReference type="NCBI Taxonomy" id="2598861"/>
    <lineage>
        <taxon>Bacteria</taxon>
        <taxon>Bacillati</taxon>
        <taxon>Bacillota</taxon>
        <taxon>Bacilli</taxon>
        <taxon>Bacillales</taxon>
        <taxon>Bacillaceae</taxon>
        <taxon>Shouchella</taxon>
    </lineage>
</organism>
<keyword evidence="4" id="KW-1185">Reference proteome</keyword>